<feature type="region of interest" description="Disordered" evidence="8">
    <location>
        <begin position="1"/>
        <end position="27"/>
    </location>
</feature>
<keyword evidence="11" id="KW-1185">Reference proteome</keyword>
<name>A0A343TNR1_9EURY</name>
<dbReference type="InterPro" id="IPR015422">
    <property type="entry name" value="PyrdxlP-dep_Trfase_small"/>
</dbReference>
<keyword evidence="4 7" id="KW-0032">Aminotransferase</keyword>
<evidence type="ECO:0000256" key="8">
    <source>
        <dbReference type="SAM" id="MobiDB-lite"/>
    </source>
</evidence>
<evidence type="ECO:0000313" key="11">
    <source>
        <dbReference type="Proteomes" id="UP000263012"/>
    </source>
</evidence>
<evidence type="ECO:0000256" key="6">
    <source>
        <dbReference type="ARBA" id="ARBA00022898"/>
    </source>
</evidence>
<dbReference type="PANTHER" id="PTHR46383:SF3">
    <property type="entry name" value="ASPARTATE AMINOTRANSFERASE-RELATED"/>
    <property type="match status" value="1"/>
</dbReference>
<reference evidence="11" key="1">
    <citation type="submission" date="2017-11" db="EMBL/GenBank/DDBJ databases">
        <title>Phenotypic and genomic properties of facultatively anaerobic sulfur-reducing natronoarchaea from hypersaline soda lakes.</title>
        <authorList>
            <person name="Sorokin D.Y."/>
            <person name="Kublanov I.V."/>
            <person name="Roman P."/>
            <person name="Sinninghe Damste J.S."/>
            <person name="Golyshin P.N."/>
            <person name="Rojo D."/>
            <person name="Ciordia S."/>
            <person name="Mena M.D.C."/>
            <person name="Ferrer M."/>
            <person name="Messina E."/>
            <person name="Smedile F."/>
            <person name="La Spada G."/>
            <person name="La Cono V."/>
            <person name="Yakimov M.M."/>
        </authorList>
    </citation>
    <scope>NUCLEOTIDE SEQUENCE [LARGE SCALE GENOMIC DNA]</scope>
    <source>
        <strain evidence="11">AArc-Sl</strain>
    </source>
</reference>
<dbReference type="PROSITE" id="PS00105">
    <property type="entry name" value="AA_TRANSFER_CLASS_1"/>
    <property type="match status" value="1"/>
</dbReference>
<evidence type="ECO:0000256" key="4">
    <source>
        <dbReference type="ARBA" id="ARBA00022576"/>
    </source>
</evidence>
<dbReference type="FunFam" id="3.40.640.10:FF:000033">
    <property type="entry name" value="Aspartate aminotransferase"/>
    <property type="match status" value="1"/>
</dbReference>
<dbReference type="EMBL" id="CP025066">
    <property type="protein sequence ID" value="AUX10733.1"/>
    <property type="molecule type" value="Genomic_DNA"/>
</dbReference>
<dbReference type="InterPro" id="IPR015421">
    <property type="entry name" value="PyrdxlP-dep_Trfase_major"/>
</dbReference>
<evidence type="ECO:0000256" key="7">
    <source>
        <dbReference type="RuleBase" id="RU000481"/>
    </source>
</evidence>
<dbReference type="KEGG" id="hdf:AArcSl_3126"/>
<dbReference type="Gene3D" id="3.40.640.10">
    <property type="entry name" value="Type I PLP-dependent aspartate aminotransferase-like (Major domain)"/>
    <property type="match status" value="1"/>
</dbReference>
<feature type="domain" description="Aminotransferase class I/classII large" evidence="9">
    <location>
        <begin position="55"/>
        <end position="400"/>
    </location>
</feature>
<dbReference type="GO" id="GO:0030170">
    <property type="term" value="F:pyridoxal phosphate binding"/>
    <property type="evidence" value="ECO:0007669"/>
    <property type="project" value="InterPro"/>
</dbReference>
<accession>A0A343TNR1</accession>
<evidence type="ECO:0000259" key="9">
    <source>
        <dbReference type="Pfam" id="PF00155"/>
    </source>
</evidence>
<dbReference type="InterPro" id="IPR015424">
    <property type="entry name" value="PyrdxlP-dep_Trfase"/>
</dbReference>
<dbReference type="SUPFAM" id="SSF53383">
    <property type="entry name" value="PLP-dependent transferases"/>
    <property type="match status" value="1"/>
</dbReference>
<evidence type="ECO:0000256" key="3">
    <source>
        <dbReference type="ARBA" id="ARBA00011738"/>
    </source>
</evidence>
<dbReference type="GO" id="GO:0008483">
    <property type="term" value="F:transaminase activity"/>
    <property type="evidence" value="ECO:0007669"/>
    <property type="project" value="UniProtKB-KW"/>
</dbReference>
<keyword evidence="5 7" id="KW-0808">Transferase</keyword>
<evidence type="ECO:0000256" key="2">
    <source>
        <dbReference type="ARBA" id="ARBA00007441"/>
    </source>
</evidence>
<sequence length="407" mass="44022">MTERGSNAGVEEDSGGMGNEPTDSSAFGNRLSERAATLSESGIRRYFELAEERDDVISLGVGEPDVSAPWGARVAAIESLERGRTSYTANRGLLELRERVAEYLTRWGLSYDPGEELLVTTGASEAVDLALRALVDPGDVVAVHQPTYISYGPGVELAGGEMLPVPTRAADEFALTPEVLSAAGAEEADVLVLCYPNNPTGATMSREQLARVAAFCREHDLLVVSDEIYAALTYDGGHASIASFSGMRERTLVVNGFSKAYAMTGLRLGFAAGPPEIVDAMTRIHQYTMLSAPTTAQYAALEALSSCGDEVDRMRREYDRRRRYVHSRFEEMGMDCFEPTGAFYAFPDCGEDDEAFAEALLEEQGVAVVPGRVFGAGGEGHLRVSYATGMNELKTAMNRIETFLVSR</sequence>
<evidence type="ECO:0000313" key="10">
    <source>
        <dbReference type="EMBL" id="AUX10733.1"/>
    </source>
</evidence>
<organism evidence="10 11">
    <name type="scientific">Halalkaliarchaeum desulfuricum</name>
    <dbReference type="NCBI Taxonomy" id="2055893"/>
    <lineage>
        <taxon>Archaea</taxon>
        <taxon>Methanobacteriati</taxon>
        <taxon>Methanobacteriota</taxon>
        <taxon>Stenosarchaea group</taxon>
        <taxon>Halobacteria</taxon>
        <taxon>Halobacteriales</taxon>
        <taxon>Haloferacaceae</taxon>
        <taxon>Halalkaliarchaeum</taxon>
    </lineage>
</organism>
<dbReference type="CDD" id="cd00609">
    <property type="entry name" value="AAT_like"/>
    <property type="match status" value="1"/>
</dbReference>
<evidence type="ECO:0000256" key="5">
    <source>
        <dbReference type="ARBA" id="ARBA00022679"/>
    </source>
</evidence>
<dbReference type="PANTHER" id="PTHR46383">
    <property type="entry name" value="ASPARTATE AMINOTRANSFERASE"/>
    <property type="match status" value="1"/>
</dbReference>
<protein>
    <recommendedName>
        <fullName evidence="7">Aminotransferase</fullName>
        <ecNumber evidence="7">2.6.1.-</ecNumber>
    </recommendedName>
</protein>
<dbReference type="Pfam" id="PF00155">
    <property type="entry name" value="Aminotran_1_2"/>
    <property type="match status" value="1"/>
</dbReference>
<dbReference type="AlphaFoldDB" id="A0A343TNR1"/>
<dbReference type="Gene3D" id="3.90.1150.10">
    <property type="entry name" value="Aspartate Aminotransferase, domain 1"/>
    <property type="match status" value="1"/>
</dbReference>
<dbReference type="InterPro" id="IPR050596">
    <property type="entry name" value="AspAT/PAT-like"/>
</dbReference>
<dbReference type="EC" id="2.6.1.-" evidence="7"/>
<keyword evidence="6" id="KW-0663">Pyridoxal phosphate</keyword>
<dbReference type="GO" id="GO:0006520">
    <property type="term" value="P:amino acid metabolic process"/>
    <property type="evidence" value="ECO:0007669"/>
    <property type="project" value="InterPro"/>
</dbReference>
<dbReference type="Proteomes" id="UP000263012">
    <property type="component" value="Chromosome"/>
</dbReference>
<dbReference type="InterPro" id="IPR004839">
    <property type="entry name" value="Aminotransferase_I/II_large"/>
</dbReference>
<comment type="subunit">
    <text evidence="3">Homodimer.</text>
</comment>
<comment type="similarity">
    <text evidence="2 7">Belongs to the class-I pyridoxal-phosphate-dependent aminotransferase family.</text>
</comment>
<dbReference type="InterPro" id="IPR004838">
    <property type="entry name" value="NHTrfase_class1_PyrdxlP-BS"/>
</dbReference>
<evidence type="ECO:0000256" key="1">
    <source>
        <dbReference type="ARBA" id="ARBA00001933"/>
    </source>
</evidence>
<comment type="cofactor">
    <cofactor evidence="1 7">
        <name>pyridoxal 5'-phosphate</name>
        <dbReference type="ChEBI" id="CHEBI:597326"/>
    </cofactor>
</comment>
<gene>
    <name evidence="10" type="ORF">AArcSl_3126</name>
</gene>
<proteinExistence type="inferred from homology"/>